<dbReference type="PROSITE" id="PS50122">
    <property type="entry name" value="CHEB"/>
    <property type="match status" value="1"/>
</dbReference>
<keyword evidence="7" id="KW-1185">Reference proteome</keyword>
<sequence>MEENAIVSKYKVVIVGGSAGSLEVLLQIIPNLQVLNDFALVIVLHRKNGDDTTLEELFSLKTTIPVREVEDKTPLVSGNIYIAPADYHLLFEKSGVLSLDISEKINYSRPSIDVSFESVAEAYEKEVLAILLSGANADGTDGLKIIKQFGGTVIIQNPKSAAMPFMPQNAISNLEPDAVLNVEEIATLFSKINS</sequence>
<dbReference type="EC" id="3.1.1.61" evidence="2"/>
<proteinExistence type="predicted"/>
<evidence type="ECO:0000313" key="6">
    <source>
        <dbReference type="EMBL" id="MFC6096523.1"/>
    </source>
</evidence>
<dbReference type="InterPro" id="IPR000673">
    <property type="entry name" value="Sig_transdc_resp-reg_Me-estase"/>
</dbReference>
<dbReference type="EMBL" id="JBHSQB010000006">
    <property type="protein sequence ID" value="MFC6096523.1"/>
    <property type="molecule type" value="Genomic_DNA"/>
</dbReference>
<protein>
    <recommendedName>
        <fullName evidence="2">protein-glutamate methylesterase</fullName>
        <ecNumber evidence="2">3.1.1.61</ecNumber>
    </recommendedName>
</protein>
<evidence type="ECO:0000256" key="2">
    <source>
        <dbReference type="ARBA" id="ARBA00039140"/>
    </source>
</evidence>
<accession>A0ABW1PLM4</accession>
<dbReference type="Proteomes" id="UP001596287">
    <property type="component" value="Unassembled WGS sequence"/>
</dbReference>
<evidence type="ECO:0000256" key="3">
    <source>
        <dbReference type="ARBA" id="ARBA00048267"/>
    </source>
</evidence>
<evidence type="ECO:0000313" key="7">
    <source>
        <dbReference type="Proteomes" id="UP001596287"/>
    </source>
</evidence>
<feature type="active site" evidence="4">
    <location>
        <position position="138"/>
    </location>
</feature>
<name>A0ABW1PLM4_9FLAO</name>
<evidence type="ECO:0000256" key="1">
    <source>
        <dbReference type="ARBA" id="ARBA00022801"/>
    </source>
</evidence>
<evidence type="ECO:0000259" key="5">
    <source>
        <dbReference type="PROSITE" id="PS50122"/>
    </source>
</evidence>
<dbReference type="PANTHER" id="PTHR42872:SF6">
    <property type="entry name" value="PROTEIN-GLUTAMATE METHYLESTERASE_PROTEIN-GLUTAMINE GLUTAMINASE"/>
    <property type="match status" value="1"/>
</dbReference>
<dbReference type="PANTHER" id="PTHR42872">
    <property type="entry name" value="PROTEIN-GLUTAMATE METHYLESTERASE/PROTEIN-GLUTAMINE GLUTAMINASE"/>
    <property type="match status" value="1"/>
</dbReference>
<feature type="domain" description="CheB-type methylesterase" evidence="5">
    <location>
        <begin position="6"/>
        <end position="186"/>
    </location>
</feature>
<keyword evidence="4" id="KW-0145">Chemotaxis</keyword>
<organism evidence="6 7">
    <name type="scientific">Flavobacterium qiangtangense</name>
    <dbReference type="NCBI Taxonomy" id="1442595"/>
    <lineage>
        <taxon>Bacteria</taxon>
        <taxon>Pseudomonadati</taxon>
        <taxon>Bacteroidota</taxon>
        <taxon>Flavobacteriia</taxon>
        <taxon>Flavobacteriales</taxon>
        <taxon>Flavobacteriaceae</taxon>
        <taxon>Flavobacterium</taxon>
    </lineage>
</organism>
<evidence type="ECO:0000256" key="4">
    <source>
        <dbReference type="PROSITE-ProRule" id="PRU00050"/>
    </source>
</evidence>
<comment type="catalytic activity">
    <reaction evidence="3">
        <text>[protein]-L-glutamate 5-O-methyl ester + H2O = L-glutamyl-[protein] + methanol + H(+)</text>
        <dbReference type="Rhea" id="RHEA:23236"/>
        <dbReference type="Rhea" id="RHEA-COMP:10208"/>
        <dbReference type="Rhea" id="RHEA-COMP:10311"/>
        <dbReference type="ChEBI" id="CHEBI:15377"/>
        <dbReference type="ChEBI" id="CHEBI:15378"/>
        <dbReference type="ChEBI" id="CHEBI:17790"/>
        <dbReference type="ChEBI" id="CHEBI:29973"/>
        <dbReference type="ChEBI" id="CHEBI:82795"/>
        <dbReference type="EC" id="3.1.1.61"/>
    </reaction>
</comment>
<gene>
    <name evidence="6" type="ORF">ACFPVY_07665</name>
</gene>
<dbReference type="Pfam" id="PF01339">
    <property type="entry name" value="CheB_methylest"/>
    <property type="match status" value="1"/>
</dbReference>
<dbReference type="CDD" id="cd16433">
    <property type="entry name" value="CheB"/>
    <property type="match status" value="1"/>
</dbReference>
<dbReference type="InterPro" id="IPR035909">
    <property type="entry name" value="CheB_C"/>
</dbReference>
<dbReference type="Gene3D" id="3.40.50.180">
    <property type="entry name" value="Methylesterase CheB, C-terminal domain"/>
    <property type="match status" value="1"/>
</dbReference>
<keyword evidence="1 4" id="KW-0378">Hydrolase</keyword>
<reference evidence="7" key="1">
    <citation type="journal article" date="2019" name="Int. J. Syst. Evol. Microbiol.">
        <title>The Global Catalogue of Microorganisms (GCM) 10K type strain sequencing project: providing services to taxonomists for standard genome sequencing and annotation.</title>
        <authorList>
            <consortium name="The Broad Institute Genomics Platform"/>
            <consortium name="The Broad Institute Genome Sequencing Center for Infectious Disease"/>
            <person name="Wu L."/>
            <person name="Ma J."/>
        </authorList>
    </citation>
    <scope>NUCLEOTIDE SEQUENCE [LARGE SCALE GENOMIC DNA]</scope>
    <source>
        <strain evidence="7">CCUG 49679</strain>
    </source>
</reference>
<feature type="active site" evidence="4">
    <location>
        <position position="45"/>
    </location>
</feature>
<comment type="caution">
    <text evidence="6">The sequence shown here is derived from an EMBL/GenBank/DDBJ whole genome shotgun (WGS) entry which is preliminary data.</text>
</comment>
<dbReference type="SUPFAM" id="SSF52738">
    <property type="entry name" value="Methylesterase CheB, C-terminal domain"/>
    <property type="match status" value="1"/>
</dbReference>
<feature type="active site" evidence="4">
    <location>
        <position position="18"/>
    </location>
</feature>
<dbReference type="RefSeq" id="WP_379791377.1">
    <property type="nucleotide sequence ID" value="NZ_JBHSQB010000006.1"/>
</dbReference>